<keyword evidence="3" id="KW-1015">Disulfide bond</keyword>
<feature type="domain" description="Ig-like" evidence="6">
    <location>
        <begin position="57"/>
        <end position="191"/>
    </location>
</feature>
<dbReference type="Gene3D" id="2.60.40.10">
    <property type="entry name" value="Immunoglobulins"/>
    <property type="match status" value="4"/>
</dbReference>
<dbReference type="SUPFAM" id="SSF48726">
    <property type="entry name" value="Immunoglobulin"/>
    <property type="match status" value="4"/>
</dbReference>
<evidence type="ECO:0000256" key="5">
    <source>
        <dbReference type="SAM" id="Phobius"/>
    </source>
</evidence>
<evidence type="ECO:0000259" key="6">
    <source>
        <dbReference type="PROSITE" id="PS50835"/>
    </source>
</evidence>
<dbReference type="Proteomes" id="UP001497623">
    <property type="component" value="Unassembled WGS sequence"/>
</dbReference>
<dbReference type="InterPro" id="IPR036179">
    <property type="entry name" value="Ig-like_dom_sf"/>
</dbReference>
<dbReference type="SUPFAM" id="SSF49265">
    <property type="entry name" value="Fibronectin type III"/>
    <property type="match status" value="1"/>
</dbReference>
<feature type="region of interest" description="Disordered" evidence="4">
    <location>
        <begin position="808"/>
        <end position="879"/>
    </location>
</feature>
<keyword evidence="2 5" id="KW-0472">Membrane</keyword>
<protein>
    <recommendedName>
        <fullName evidence="6">Ig-like domain-containing protein</fullName>
    </recommendedName>
</protein>
<dbReference type="SMART" id="SM00409">
    <property type="entry name" value="IG"/>
    <property type="match status" value="2"/>
</dbReference>
<dbReference type="PROSITE" id="PS50835">
    <property type="entry name" value="IG_LIKE"/>
    <property type="match status" value="4"/>
</dbReference>
<organism evidence="7 8">
    <name type="scientific">Meganyctiphanes norvegica</name>
    <name type="common">Northern krill</name>
    <name type="synonym">Thysanopoda norvegica</name>
    <dbReference type="NCBI Taxonomy" id="48144"/>
    <lineage>
        <taxon>Eukaryota</taxon>
        <taxon>Metazoa</taxon>
        <taxon>Ecdysozoa</taxon>
        <taxon>Arthropoda</taxon>
        <taxon>Crustacea</taxon>
        <taxon>Multicrustacea</taxon>
        <taxon>Malacostraca</taxon>
        <taxon>Eumalacostraca</taxon>
        <taxon>Eucarida</taxon>
        <taxon>Euphausiacea</taxon>
        <taxon>Euphausiidae</taxon>
        <taxon>Meganyctiphanes</taxon>
    </lineage>
</organism>
<dbReference type="InterPro" id="IPR007110">
    <property type="entry name" value="Ig-like_dom"/>
</dbReference>
<dbReference type="InterPro" id="IPR013162">
    <property type="entry name" value="CD80_C2-set"/>
</dbReference>
<gene>
    <name evidence="7" type="ORF">MNOR_LOCUS609</name>
</gene>
<dbReference type="InterPro" id="IPR013783">
    <property type="entry name" value="Ig-like_fold"/>
</dbReference>
<comment type="caution">
    <text evidence="7">The sequence shown here is derived from an EMBL/GenBank/DDBJ whole genome shotgun (WGS) entry which is preliminary data.</text>
</comment>
<accession>A0AAV2PHB3</accession>
<dbReference type="PANTHER" id="PTHR23278">
    <property type="entry name" value="SIDESTEP PROTEIN"/>
    <property type="match status" value="1"/>
</dbReference>
<dbReference type="AlphaFoldDB" id="A0AAV2PHB3"/>
<feature type="domain" description="Ig-like" evidence="6">
    <location>
        <begin position="305"/>
        <end position="400"/>
    </location>
</feature>
<dbReference type="GO" id="GO:0016020">
    <property type="term" value="C:membrane"/>
    <property type="evidence" value="ECO:0007669"/>
    <property type="project" value="UniProtKB-SubCell"/>
</dbReference>
<evidence type="ECO:0000256" key="2">
    <source>
        <dbReference type="ARBA" id="ARBA00023136"/>
    </source>
</evidence>
<name>A0AAV2PHB3_MEGNR</name>
<dbReference type="InterPro" id="IPR003598">
    <property type="entry name" value="Ig_sub2"/>
</dbReference>
<proteinExistence type="predicted"/>
<reference evidence="7 8" key="1">
    <citation type="submission" date="2024-05" db="EMBL/GenBank/DDBJ databases">
        <authorList>
            <person name="Wallberg A."/>
        </authorList>
    </citation>
    <scope>NUCLEOTIDE SEQUENCE [LARGE SCALE GENOMIC DNA]</scope>
</reference>
<dbReference type="PANTHER" id="PTHR23278:SF19">
    <property type="entry name" value="OBSCURIN"/>
    <property type="match status" value="1"/>
</dbReference>
<sequence length="1053" mass="114777">MCLLCEGPSKCHVCCPDKGHLGPGKGLLGTSRGYLVPGKCPLDLLTWALCALTLLTPATLADATEQATVHMAAVAEVGERAKLPCDVTSPEPDDRAVLILWYREPQGTPIYSFDARAVGLDGKDGKHWSDHLVLEQRAHFILRQGPSWQVSGSGPGAHLEVYPVHDRDQGVYRCRVDYLITPTKNTIVNFTVVIPPAKPEILNSSGQLVSSGPIGPIGPYNEGEMLTLTCRVTGGRPTPQIFWRVNSEPIATESIRKAGGILETSLTVPKLERQHLRAVYECLTTNYNATAPRTSTVTLDMNFRPSEVSLMHEDTPLKASMEYELVCKSWGSRPPATITWWKGGTTPLKESVLSTSPDANVTTSILQYRAEMTDNGKQLTCRAENALIPNAAKEDQLTLNIYYSPVVTLQMGSNLDPDNIKEEDDVYFECHINANPEVQRVFWYHNIINLNIGPKARRATSLQSFVTLQTNRHNWRSNLKFELENQSFGSLKQKYKPYCRRQGKTIFGTALHEPASVTCEVEANPGPVTFRWTFNNTSEHLPIPASAVTSRDFTSVASYAPKSHLDYGTLLCWSFNSIGEQTTPCAFTIIPAGPPDPPKNCSIANQTTEAIEVECIAAFDGGLPQLFYMEVYDSTDGTLHRNLSSAEPFFVLSALQPGIAFLMVTYAANSKGKSAPARLETFTLKVAEKRLSPPALMEFTPVIGILMAVAGMLILTALLIVAAMKLRRPQPQHIIDRGASGDDAKPGDLENKPLNVGLLGGARAKESVLHGDQLDDVDPDVIPQKTDMLSSYPNYESIEHSGQAGAAYAGTSIDPNVRTLTRPRNTSSSSTSPGLEGPEMTYVELADIPMKGPKKTKSASAPAKDTRHHRDHNLFQFQPVENQQRHYPREDPHDVFQKQHSGSIGSGGSEEQDALHIQALRDSYHGGEPPPPPAPGPTYRTASVSDLYIYAGLDQRFHGSSGRGGGYSRGGAPLHNNVYATLDNRRGNYSSATSSVASASMSDISFAEAAAATGGHGAVEDWREGTTRPLPPLLQQHSRSSMIITHRPTESAV</sequence>
<evidence type="ECO:0000313" key="8">
    <source>
        <dbReference type="Proteomes" id="UP001497623"/>
    </source>
</evidence>
<dbReference type="EMBL" id="CAXKWB010000140">
    <property type="protein sequence ID" value="CAL4059487.1"/>
    <property type="molecule type" value="Genomic_DNA"/>
</dbReference>
<evidence type="ECO:0000256" key="4">
    <source>
        <dbReference type="SAM" id="MobiDB-lite"/>
    </source>
</evidence>
<dbReference type="SMART" id="SM00408">
    <property type="entry name" value="IGc2"/>
    <property type="match status" value="2"/>
</dbReference>
<keyword evidence="5" id="KW-1133">Transmembrane helix</keyword>
<feature type="region of interest" description="Disordered" evidence="4">
    <location>
        <begin position="922"/>
        <end position="941"/>
    </location>
</feature>
<keyword evidence="8" id="KW-1185">Reference proteome</keyword>
<evidence type="ECO:0000256" key="1">
    <source>
        <dbReference type="ARBA" id="ARBA00004167"/>
    </source>
</evidence>
<feature type="non-terminal residue" evidence="7">
    <location>
        <position position="1053"/>
    </location>
</feature>
<dbReference type="Pfam" id="PF08205">
    <property type="entry name" value="C2-set_2"/>
    <property type="match status" value="1"/>
</dbReference>
<evidence type="ECO:0000256" key="3">
    <source>
        <dbReference type="ARBA" id="ARBA00023157"/>
    </source>
</evidence>
<evidence type="ECO:0000313" key="7">
    <source>
        <dbReference type="EMBL" id="CAL4059487.1"/>
    </source>
</evidence>
<dbReference type="Pfam" id="PF13927">
    <property type="entry name" value="Ig_3"/>
    <property type="match status" value="1"/>
</dbReference>
<dbReference type="InterPro" id="IPR036116">
    <property type="entry name" value="FN3_sf"/>
</dbReference>
<feature type="domain" description="Ig-like" evidence="6">
    <location>
        <begin position="199"/>
        <end position="298"/>
    </location>
</feature>
<feature type="domain" description="Ig-like" evidence="6">
    <location>
        <begin position="508"/>
        <end position="588"/>
    </location>
</feature>
<keyword evidence="5" id="KW-0812">Transmembrane</keyword>
<dbReference type="InterPro" id="IPR003599">
    <property type="entry name" value="Ig_sub"/>
</dbReference>
<comment type="subcellular location">
    <subcellularLocation>
        <location evidence="1">Membrane</location>
        <topology evidence="1">Single-pass membrane protein</topology>
    </subcellularLocation>
</comment>
<feature type="transmembrane region" description="Helical" evidence="5">
    <location>
        <begin position="699"/>
        <end position="724"/>
    </location>
</feature>